<gene>
    <name evidence="9" type="ORF">LPU83_pLPU83c_0066</name>
</gene>
<evidence type="ECO:0000256" key="2">
    <source>
        <dbReference type="ARBA" id="ARBA00023015"/>
    </source>
</evidence>
<dbReference type="Proteomes" id="UP000019443">
    <property type="component" value="Plasmid pLPU83c"/>
</dbReference>
<evidence type="ECO:0000256" key="6">
    <source>
        <dbReference type="SAM" id="MobiDB-lite"/>
    </source>
</evidence>
<sequence>MKDEKRKRLTVVTSDGARTRTKERDRLQDEETAASRDLDWTILMARAQDGDTVAYLRLLQEITPYLRSRVRRWHRDPWDIEDTVQDILLTLHSIRHTYDPSRPFGPWLVGIANRRAIDRLRRRGRQMQREAPLTAEHEAAATAPDENNGMLDKHKLTEAIRVLPPIQQKAVDLLKLKEMSLKEASDVTGMSVASLKMATYRALQNLRALLSDRRDW</sequence>
<keyword evidence="5" id="KW-0804">Transcription</keyword>
<dbReference type="SUPFAM" id="SSF88946">
    <property type="entry name" value="Sigma2 domain of RNA polymerase sigma factors"/>
    <property type="match status" value="1"/>
</dbReference>
<dbReference type="HOGENOM" id="CLU_047691_10_2_5"/>
<dbReference type="InterPro" id="IPR013325">
    <property type="entry name" value="RNA_pol_sigma_r2"/>
</dbReference>
<keyword evidence="10" id="KW-1185">Reference proteome</keyword>
<dbReference type="Pfam" id="PF08281">
    <property type="entry name" value="Sigma70_r4_2"/>
    <property type="match status" value="1"/>
</dbReference>
<geneLocation type="plasmid" evidence="9 10">
    <name>pLPU83c</name>
</geneLocation>
<dbReference type="InterPro" id="IPR039425">
    <property type="entry name" value="RNA_pol_sigma-70-like"/>
</dbReference>
<feature type="domain" description="RNA polymerase sigma-70 region 2" evidence="7">
    <location>
        <begin position="61"/>
        <end position="125"/>
    </location>
</feature>
<feature type="region of interest" description="Disordered" evidence="6">
    <location>
        <begin position="1"/>
        <end position="30"/>
    </location>
</feature>
<dbReference type="AlphaFoldDB" id="W6RP43"/>
<reference evidence="9" key="1">
    <citation type="submission" date="2013-11" db="EMBL/GenBank/DDBJ databases">
        <title>Draft genome sequence of the broad-host-range Rhizobium sp. LPU83 strain, a member of the low-genetic diversity Oregon-like Rhizobium sp. group.</title>
        <authorList>
            <person name="Wibberg D."/>
            <person name="Puehler A."/>
            <person name="Schlueter A."/>
        </authorList>
    </citation>
    <scope>NUCLEOTIDE SEQUENCE [LARGE SCALE GENOMIC DNA]</scope>
    <source>
        <strain evidence="9">LPU83</strain>
        <plasmid evidence="9">pLPU83c</plasmid>
    </source>
</reference>
<dbReference type="EMBL" id="HG916854">
    <property type="protein sequence ID" value="CDM60628.1"/>
    <property type="molecule type" value="Genomic_DNA"/>
</dbReference>
<comment type="similarity">
    <text evidence="1">Belongs to the sigma-70 factor family. ECF subfamily.</text>
</comment>
<evidence type="ECO:0000313" key="9">
    <source>
        <dbReference type="EMBL" id="CDM60628.1"/>
    </source>
</evidence>
<organism evidence="9 10">
    <name type="scientific">Rhizobium favelukesii</name>
    <dbReference type="NCBI Taxonomy" id="348824"/>
    <lineage>
        <taxon>Bacteria</taxon>
        <taxon>Pseudomonadati</taxon>
        <taxon>Pseudomonadota</taxon>
        <taxon>Alphaproteobacteria</taxon>
        <taxon>Hyphomicrobiales</taxon>
        <taxon>Rhizobiaceae</taxon>
        <taxon>Rhizobium/Agrobacterium group</taxon>
        <taxon>Rhizobium</taxon>
    </lineage>
</organism>
<dbReference type="RefSeq" id="WP_024316414.1">
    <property type="nucleotide sequence ID" value="NZ_ATTO01000033.1"/>
</dbReference>
<dbReference type="PATRIC" id="fig|348824.6.peg.4753"/>
<dbReference type="NCBIfam" id="TIGR02937">
    <property type="entry name" value="sigma70-ECF"/>
    <property type="match status" value="1"/>
</dbReference>
<dbReference type="PANTHER" id="PTHR43133:SF58">
    <property type="entry name" value="ECF RNA POLYMERASE SIGMA FACTOR SIGD"/>
    <property type="match status" value="1"/>
</dbReference>
<feature type="compositionally biased region" description="Basic and acidic residues" evidence="6">
    <location>
        <begin position="17"/>
        <end position="30"/>
    </location>
</feature>
<dbReference type="InterPro" id="IPR007627">
    <property type="entry name" value="RNA_pol_sigma70_r2"/>
</dbReference>
<keyword evidence="2" id="KW-0805">Transcription regulation</keyword>
<evidence type="ECO:0000259" key="8">
    <source>
        <dbReference type="Pfam" id="PF08281"/>
    </source>
</evidence>
<dbReference type="KEGG" id="rhl:LPU83_pLPU83c_0066"/>
<evidence type="ECO:0000256" key="4">
    <source>
        <dbReference type="ARBA" id="ARBA00023125"/>
    </source>
</evidence>
<keyword evidence="4" id="KW-0238">DNA-binding</keyword>
<name>W6RP43_9HYPH</name>
<dbReference type="InterPro" id="IPR036388">
    <property type="entry name" value="WH-like_DNA-bd_sf"/>
</dbReference>
<evidence type="ECO:0000256" key="5">
    <source>
        <dbReference type="ARBA" id="ARBA00023163"/>
    </source>
</evidence>
<keyword evidence="3" id="KW-0731">Sigma factor</keyword>
<dbReference type="InterPro" id="IPR014284">
    <property type="entry name" value="RNA_pol_sigma-70_dom"/>
</dbReference>
<dbReference type="InterPro" id="IPR013249">
    <property type="entry name" value="RNA_pol_sigma70_r4_t2"/>
</dbReference>
<dbReference type="PANTHER" id="PTHR43133">
    <property type="entry name" value="RNA POLYMERASE ECF-TYPE SIGMA FACTO"/>
    <property type="match status" value="1"/>
</dbReference>
<accession>W6RP43</accession>
<dbReference type="Gene3D" id="1.10.10.10">
    <property type="entry name" value="Winged helix-like DNA-binding domain superfamily/Winged helix DNA-binding domain"/>
    <property type="match status" value="1"/>
</dbReference>
<keyword evidence="9" id="KW-0614">Plasmid</keyword>
<protein>
    <submittedName>
        <fullName evidence="9">RNA polymerase sigma-70 factor, ECF subfamily</fullName>
    </submittedName>
</protein>
<dbReference type="GO" id="GO:0016987">
    <property type="term" value="F:sigma factor activity"/>
    <property type="evidence" value="ECO:0007669"/>
    <property type="project" value="UniProtKB-KW"/>
</dbReference>
<evidence type="ECO:0000256" key="1">
    <source>
        <dbReference type="ARBA" id="ARBA00010641"/>
    </source>
</evidence>
<feature type="domain" description="RNA polymerase sigma factor 70 region 4 type 2" evidence="8">
    <location>
        <begin position="155"/>
        <end position="206"/>
    </location>
</feature>
<evidence type="ECO:0000313" key="10">
    <source>
        <dbReference type="Proteomes" id="UP000019443"/>
    </source>
</evidence>
<proteinExistence type="inferred from homology"/>
<dbReference type="Pfam" id="PF04542">
    <property type="entry name" value="Sigma70_r2"/>
    <property type="match status" value="1"/>
</dbReference>
<dbReference type="InterPro" id="IPR013324">
    <property type="entry name" value="RNA_pol_sigma_r3/r4-like"/>
</dbReference>
<evidence type="ECO:0000259" key="7">
    <source>
        <dbReference type="Pfam" id="PF04542"/>
    </source>
</evidence>
<dbReference type="GO" id="GO:0003677">
    <property type="term" value="F:DNA binding"/>
    <property type="evidence" value="ECO:0007669"/>
    <property type="project" value="UniProtKB-KW"/>
</dbReference>
<dbReference type="Gene3D" id="1.10.1740.10">
    <property type="match status" value="1"/>
</dbReference>
<evidence type="ECO:0000256" key="3">
    <source>
        <dbReference type="ARBA" id="ARBA00023082"/>
    </source>
</evidence>
<dbReference type="GO" id="GO:0006352">
    <property type="term" value="P:DNA-templated transcription initiation"/>
    <property type="evidence" value="ECO:0007669"/>
    <property type="project" value="InterPro"/>
</dbReference>
<dbReference type="SUPFAM" id="SSF88659">
    <property type="entry name" value="Sigma3 and sigma4 domains of RNA polymerase sigma factors"/>
    <property type="match status" value="1"/>
</dbReference>